<dbReference type="Gene3D" id="3.40.30.10">
    <property type="entry name" value="Glutaredoxin"/>
    <property type="match status" value="1"/>
</dbReference>
<dbReference type="SUPFAM" id="SSF52833">
    <property type="entry name" value="Thioredoxin-like"/>
    <property type="match status" value="1"/>
</dbReference>
<evidence type="ECO:0000256" key="1">
    <source>
        <dbReference type="ARBA" id="ARBA00010996"/>
    </source>
</evidence>
<gene>
    <name evidence="7" type="ORF">GCM10007888_32970</name>
    <name evidence="6" type="ORF">MOX02_16270</name>
</gene>
<dbReference type="AlphaFoldDB" id="A0A512J163"/>
<feature type="chain" id="PRO_5021875872" evidence="5">
    <location>
        <begin position="24"/>
        <end position="243"/>
    </location>
</feature>
<feature type="signal peptide" evidence="5">
    <location>
        <begin position="1"/>
        <end position="23"/>
    </location>
</feature>
<dbReference type="CDD" id="cd02968">
    <property type="entry name" value="SCO"/>
    <property type="match status" value="1"/>
</dbReference>
<reference evidence="9" key="2">
    <citation type="journal article" date="2019" name="Int. J. Syst. Evol. Microbiol.">
        <title>The Global Catalogue of Microorganisms (GCM) 10K type strain sequencing project: providing services to taxonomists for standard genome sequencing and annotation.</title>
        <authorList>
            <consortium name="The Broad Institute Genomics Platform"/>
            <consortium name="The Broad Institute Genome Sequencing Center for Infectious Disease"/>
            <person name="Wu L."/>
            <person name="Ma J."/>
        </authorList>
    </citation>
    <scope>NUCLEOTIDE SEQUENCE [LARGE SCALE GENOMIC DNA]</scope>
    <source>
        <strain evidence="9">NBRC 107715</strain>
    </source>
</reference>
<dbReference type="EMBL" id="BJZU01000027">
    <property type="protein sequence ID" value="GEP03589.1"/>
    <property type="molecule type" value="Genomic_DNA"/>
</dbReference>
<feature type="binding site" evidence="3">
    <location>
        <position position="166"/>
    </location>
    <ligand>
        <name>Cu cation</name>
        <dbReference type="ChEBI" id="CHEBI:23378"/>
    </ligand>
</feature>
<evidence type="ECO:0000313" key="6">
    <source>
        <dbReference type="EMBL" id="GEP03589.1"/>
    </source>
</evidence>
<feature type="disulfide bond" description="Redox-active" evidence="4">
    <location>
        <begin position="78"/>
        <end position="82"/>
    </location>
</feature>
<evidence type="ECO:0000313" key="7">
    <source>
        <dbReference type="EMBL" id="GLS64916.1"/>
    </source>
</evidence>
<dbReference type="PROSITE" id="PS51257">
    <property type="entry name" value="PROKAR_LIPOPROTEIN"/>
    <property type="match status" value="1"/>
</dbReference>
<evidence type="ECO:0000313" key="9">
    <source>
        <dbReference type="Proteomes" id="UP001156856"/>
    </source>
</evidence>
<reference evidence="7" key="1">
    <citation type="journal article" date="2014" name="Int. J. Syst. Evol. Microbiol.">
        <title>Complete genome of a new Firmicutes species belonging to the dominant human colonic microbiota ('Ruminococcus bicirculans') reveals two chromosomes and a selective capacity to utilize plant glucans.</title>
        <authorList>
            <consortium name="NISC Comparative Sequencing Program"/>
            <person name="Wegmann U."/>
            <person name="Louis P."/>
            <person name="Goesmann A."/>
            <person name="Henrissat B."/>
            <person name="Duncan S.H."/>
            <person name="Flint H.J."/>
        </authorList>
    </citation>
    <scope>NUCLEOTIDE SEQUENCE</scope>
    <source>
        <strain evidence="7">NBRC 107715</strain>
    </source>
</reference>
<dbReference type="PANTHER" id="PTHR12151:SF25">
    <property type="entry name" value="LINALOOL DEHYDRATASE_ISOMERASE DOMAIN-CONTAINING PROTEIN"/>
    <property type="match status" value="1"/>
</dbReference>
<evidence type="ECO:0000313" key="8">
    <source>
        <dbReference type="Proteomes" id="UP000321960"/>
    </source>
</evidence>
<keyword evidence="4" id="KW-1015">Disulfide bond</keyword>
<keyword evidence="3" id="KW-0479">Metal-binding</keyword>
<dbReference type="Proteomes" id="UP000321960">
    <property type="component" value="Unassembled WGS sequence"/>
</dbReference>
<evidence type="ECO:0000256" key="3">
    <source>
        <dbReference type="PIRSR" id="PIRSR603782-1"/>
    </source>
</evidence>
<organism evidence="6 8">
    <name type="scientific">Methylobacterium oxalidis</name>
    <dbReference type="NCBI Taxonomy" id="944322"/>
    <lineage>
        <taxon>Bacteria</taxon>
        <taxon>Pseudomonadati</taxon>
        <taxon>Pseudomonadota</taxon>
        <taxon>Alphaproteobacteria</taxon>
        <taxon>Hyphomicrobiales</taxon>
        <taxon>Methylobacteriaceae</taxon>
        <taxon>Methylobacterium</taxon>
    </lineage>
</organism>
<dbReference type="Proteomes" id="UP001156856">
    <property type="component" value="Unassembled WGS sequence"/>
</dbReference>
<reference evidence="7" key="4">
    <citation type="submission" date="2023-01" db="EMBL/GenBank/DDBJ databases">
        <title>Draft genome sequence of Methylobacterium oxalidis strain NBRC 107715.</title>
        <authorList>
            <person name="Sun Q."/>
            <person name="Mori K."/>
        </authorList>
    </citation>
    <scope>NUCLEOTIDE SEQUENCE</scope>
    <source>
        <strain evidence="7">NBRC 107715</strain>
    </source>
</reference>
<dbReference type="EMBL" id="BSPK01000058">
    <property type="protein sequence ID" value="GLS64916.1"/>
    <property type="molecule type" value="Genomic_DNA"/>
</dbReference>
<evidence type="ECO:0000256" key="2">
    <source>
        <dbReference type="ARBA" id="ARBA00023008"/>
    </source>
</evidence>
<evidence type="ECO:0000256" key="4">
    <source>
        <dbReference type="PIRSR" id="PIRSR603782-2"/>
    </source>
</evidence>
<dbReference type="Pfam" id="PF02630">
    <property type="entry name" value="SCO1-SenC"/>
    <property type="match status" value="1"/>
</dbReference>
<protein>
    <submittedName>
        <fullName evidence="6">SCO2-like protein</fullName>
    </submittedName>
</protein>
<keyword evidence="2 3" id="KW-0186">Copper</keyword>
<dbReference type="InterPro" id="IPR036249">
    <property type="entry name" value="Thioredoxin-like_sf"/>
</dbReference>
<keyword evidence="9" id="KW-1185">Reference proteome</keyword>
<comment type="caution">
    <text evidence="6">The sequence shown here is derived from an EMBL/GenBank/DDBJ whole genome shotgun (WGS) entry which is preliminary data.</text>
</comment>
<dbReference type="FunFam" id="3.40.30.10:FF:000013">
    <property type="entry name" value="Blast:Protein SCO1 homolog, mitochondrial"/>
    <property type="match status" value="1"/>
</dbReference>
<keyword evidence="5" id="KW-0732">Signal</keyword>
<name>A0A512J163_9HYPH</name>
<comment type="similarity">
    <text evidence="1">Belongs to the SCO1/2 family.</text>
</comment>
<proteinExistence type="inferred from homology"/>
<dbReference type="PANTHER" id="PTHR12151">
    <property type="entry name" value="ELECTRON TRANSPORT PROTIN SCO1/SENC FAMILY MEMBER"/>
    <property type="match status" value="1"/>
</dbReference>
<feature type="binding site" evidence="3">
    <location>
        <position position="82"/>
    </location>
    <ligand>
        <name>Cu cation</name>
        <dbReference type="ChEBI" id="CHEBI:23378"/>
    </ligand>
</feature>
<dbReference type="InterPro" id="IPR003782">
    <property type="entry name" value="SCO1/SenC"/>
</dbReference>
<feature type="binding site" evidence="3">
    <location>
        <position position="78"/>
    </location>
    <ligand>
        <name>Cu cation</name>
        <dbReference type="ChEBI" id="CHEBI:23378"/>
    </ligand>
</feature>
<evidence type="ECO:0000256" key="5">
    <source>
        <dbReference type="SAM" id="SignalP"/>
    </source>
</evidence>
<sequence>MRRSAALVLSGLLGCLCIPAARAEEAPSRSAAELMDVLMWNREPVGGPFALIDQDGRTRRDSDFRGKLLLVYFGFTSCPDVCPTDLQEIARAVNMLGAAGDGIQPVFITLDPERDTAALLAEYVPNFHPRLIGLTGRPEAIRQAADAYKVFSERVARPDGSYTIDHSAFVYLMDRAGGYLGFFPPRTSAERMLAIIGPHLSRAALDLTQTAPSSEGLLDTRFFETAPAESRRAGRLGAGAAAP</sequence>
<dbReference type="GO" id="GO:0046872">
    <property type="term" value="F:metal ion binding"/>
    <property type="evidence" value="ECO:0007669"/>
    <property type="project" value="UniProtKB-KW"/>
</dbReference>
<accession>A0A512J163</accession>
<reference evidence="6 8" key="3">
    <citation type="submission" date="2019-07" db="EMBL/GenBank/DDBJ databases">
        <title>Whole genome shotgun sequence of Methylobacterium oxalidis NBRC 107715.</title>
        <authorList>
            <person name="Hosoyama A."/>
            <person name="Uohara A."/>
            <person name="Ohji S."/>
            <person name="Ichikawa N."/>
        </authorList>
    </citation>
    <scope>NUCLEOTIDE SEQUENCE [LARGE SCALE GENOMIC DNA]</scope>
    <source>
        <strain evidence="6 8">NBRC 107715</strain>
    </source>
</reference>